<name>A0A4U8V9K1_STECR</name>
<feature type="region of interest" description="Disordered" evidence="2">
    <location>
        <begin position="1"/>
        <end position="174"/>
    </location>
</feature>
<dbReference type="PANTHER" id="PTHR43049">
    <property type="entry name" value="EARLY ENDOSOME ANTIGEN"/>
    <property type="match status" value="1"/>
</dbReference>
<dbReference type="PANTHER" id="PTHR43049:SF1">
    <property type="entry name" value="EARLY ENDOSOME ANTIGEN"/>
    <property type="match status" value="1"/>
</dbReference>
<dbReference type="Pfam" id="PF12455">
    <property type="entry name" value="Dynactin"/>
    <property type="match status" value="1"/>
</dbReference>
<evidence type="ECO:0000256" key="2">
    <source>
        <dbReference type="SAM" id="MobiDB-lite"/>
    </source>
</evidence>
<gene>
    <name evidence="4" type="ORF">L596_006296</name>
</gene>
<evidence type="ECO:0000313" key="4">
    <source>
        <dbReference type="EMBL" id="TMS39828.1"/>
    </source>
</evidence>
<feature type="coiled-coil region" evidence="1">
    <location>
        <begin position="484"/>
        <end position="518"/>
    </location>
</feature>
<reference evidence="4" key="3">
    <citation type="journal article" date="2019" name="G3 (Bethesda)">
        <title>Hybrid Assembly of the Genome of the Entomopathogenic Nematode Steinernema carpocapsae Identifies the X-Chromosome.</title>
        <authorList>
            <person name="Serra L."/>
            <person name="Macchietto M."/>
            <person name="Macias-Munoz A."/>
            <person name="McGill C.J."/>
            <person name="Rodriguez I.M."/>
            <person name="Rodriguez B."/>
            <person name="Murad R."/>
            <person name="Mortazavi A."/>
        </authorList>
    </citation>
    <scope>NUCLEOTIDE SEQUENCE [LARGE SCALE GENOMIC DNA]</scope>
    <source>
        <strain evidence="4">ALL</strain>
    </source>
</reference>
<organism evidence="4">
    <name type="scientific">Steinernema carpocapsae</name>
    <name type="common">Entomopathogenic nematode</name>
    <dbReference type="NCBI Taxonomy" id="34508"/>
    <lineage>
        <taxon>Eukaryota</taxon>
        <taxon>Metazoa</taxon>
        <taxon>Ecdysozoa</taxon>
        <taxon>Nematoda</taxon>
        <taxon>Chromadorea</taxon>
        <taxon>Rhabditida</taxon>
        <taxon>Tylenchina</taxon>
        <taxon>Panagrolaimomorpha</taxon>
        <taxon>Strongyloidoidea</taxon>
        <taxon>Steinernematidae</taxon>
        <taxon>Steinernema</taxon>
    </lineage>
</organism>
<keyword evidence="1" id="KW-0175">Coiled coil</keyword>
<dbReference type="InterPro" id="IPR022157">
    <property type="entry name" value="Dynactin"/>
</dbReference>
<evidence type="ECO:0000259" key="3">
    <source>
        <dbReference type="Pfam" id="PF12455"/>
    </source>
</evidence>
<feature type="coiled-coil region" evidence="1">
    <location>
        <begin position="355"/>
        <end position="385"/>
    </location>
</feature>
<evidence type="ECO:0000256" key="1">
    <source>
        <dbReference type="SAM" id="Coils"/>
    </source>
</evidence>
<feature type="domain" description="Dynein associated protein" evidence="3">
    <location>
        <begin position="552"/>
        <end position="751"/>
    </location>
</feature>
<feature type="coiled-coil region" evidence="1">
    <location>
        <begin position="190"/>
        <end position="325"/>
    </location>
</feature>
<sequence>MNTRSKLTAPSSRSGLPQSSSSEKLQKPSGLRRPSAVAGSAAQEEKSSSRIAKSAATKPITSSASSEKLRSTGLRKPSSDPRLNNAAAAAAERGKRPSLVATPRTSKSPAPSLLKSAAATAPAAAASGAPSTAAENTPRREKEPEQTSPPQPKVTPVAEHIRAKEAKLEESHVETKPIHFNDDMSEEGKIAYLTQERSDLQSKLDTLREKRKQDQDKLREVENLRIKYESLHETKMELAAQVNRLTSELDLAKKTAAEAMKAKQDLQEEYADFGERLEEATIDKEIAEERCEQLQIEINGLKMQVEELETDYGILKSEMEGADLNSGAANSVQVKLLEEKNRKLQEGLLKMRDIVNDHTIKKNEAEQELARLKNLNAELNTIAEKASKGVGEKDSIIARLQEQVDAFLGSEKMIENLTEKNLGLEDTIARLEGEVEELESLNVVNEELLEAAKADELTLKAEVDAQIGRSNELRATITSRDTKIKEVEKSIEKYRQSIRDYDEQILNLKDEILVLNDRLEAQAAGQEFGREEASLLTAARNFSDIVSHRICDIECNHAQNHVKYLKTFLPDNFSKPGGDNDALLINVMLPRIADKLALLIELTSQQYPMVPGGMRRDHVTKAHRAEQWVFAAHLTFEARGLIAMLKKCESALKLCSVDRLARVAPMQMEISTQERSVDTFLDQLKTGRLDENTNLDLLGKATVFFRNLFTLYLASDSYNTNLFMSQHLDQMSAGVTWLKRNLERLLLFLAPSEDATDIKVFVTLLSEEVDAMEQLVLKAKTRIPDESSDRVLNFTTEFLRDIEDADIALLKFTRMVHTLCSSAAGQIHVLTDVEGLTVAQLKEMIRTAAEKGVGPMDEDKAFESFKMGSKNVHSCTQAIFTALDGRKMEAEKLTEKPSRNFPPLIDRAHARKQDAAEAEGLRWQIEKKDNEIMQLKTIVRSKNEDLSTLRLRLDLADKKVDTAGKADDVRSQKLQEKITDLMNDMARQKTDYERALDLLQRDLDLLEKENSELKSKSRSISKKVLLASVTQSASQPGSPTVSSASVAVHPLIEKELEQTKSNLKSASRTIWRMQGKQMRDLLNEMPELHMPNVVCGVYGLKEKRRDEVDAEIEHLRREILNADMESKSLRLNVIPTHPKQQAAHETILANHNARCEDLKYRCAKLWKKCRPGEPVPVKLDINQNKPSVDEKSIDAILAKWEKDLKTGPQRPVAANYL</sequence>
<feature type="compositionally biased region" description="Low complexity" evidence="2">
    <location>
        <begin position="106"/>
        <end position="134"/>
    </location>
</feature>
<dbReference type="OrthoDB" id="2130750at2759"/>
<comment type="caution">
    <text evidence="4">The sequence shown here is derived from an EMBL/GenBank/DDBJ whole genome shotgun (WGS) entry which is preliminary data.</text>
</comment>
<reference evidence="4" key="1">
    <citation type="submission" date="2013-11" db="EMBL/GenBank/DDBJ databases">
        <authorList>
            <person name="Sternberg P."/>
            <person name="Dillman A."/>
            <person name="Macchietto M."/>
        </authorList>
    </citation>
    <scope>NUCLEOTIDE SEQUENCE</scope>
    <source>
        <strain evidence="4">ALL</strain>
    </source>
</reference>
<reference evidence="4" key="2">
    <citation type="journal article" date="2015" name="Genome Biol.">
        <title>Comparative genomics of Steinernema reveals deeply conserved gene regulatory networks.</title>
        <authorList>
            <person name="Dillman A.R."/>
            <person name="Macchietto M."/>
            <person name="Porter C.F."/>
            <person name="Rogers A."/>
            <person name="Williams B."/>
            <person name="Antoshechkin I."/>
            <person name="Lee M.M."/>
            <person name="Goodwin Z."/>
            <person name="Lu X."/>
            <person name="Lewis E.E."/>
            <person name="Goodrich-Blair H."/>
            <person name="Stock S.P."/>
            <person name="Adams B.J."/>
            <person name="Sternberg P.W."/>
            <person name="Mortazavi A."/>
        </authorList>
    </citation>
    <scope>NUCLEOTIDE SEQUENCE [LARGE SCALE GENOMIC DNA]</scope>
    <source>
        <strain evidence="4">ALL</strain>
    </source>
</reference>
<proteinExistence type="predicted"/>
<accession>A0A4U8V9K1</accession>
<feature type="coiled-coil region" evidence="1">
    <location>
        <begin position="414"/>
        <end position="455"/>
    </location>
</feature>
<feature type="compositionally biased region" description="Basic and acidic residues" evidence="2">
    <location>
        <begin position="159"/>
        <end position="174"/>
    </location>
</feature>
<protein>
    <recommendedName>
        <fullName evidence="3">Dynein associated protein domain-containing protein</fullName>
    </recommendedName>
</protein>
<dbReference type="STRING" id="34508.A0A4U8V9K1"/>
<dbReference type="EMBL" id="AZBU02000001">
    <property type="protein sequence ID" value="TMS39828.1"/>
    <property type="molecule type" value="Genomic_DNA"/>
</dbReference>
<feature type="coiled-coil region" evidence="1">
    <location>
        <begin position="971"/>
        <end position="1023"/>
    </location>
</feature>
<feature type="coiled-coil region" evidence="1">
    <location>
        <begin position="1098"/>
        <end position="1132"/>
    </location>
</feature>
<feature type="compositionally biased region" description="Polar residues" evidence="2">
    <location>
        <begin position="1"/>
        <end position="10"/>
    </location>
</feature>
<dbReference type="Gene3D" id="1.20.5.340">
    <property type="match status" value="1"/>
</dbReference>
<feature type="compositionally biased region" description="Low complexity" evidence="2">
    <location>
        <begin position="11"/>
        <end position="22"/>
    </location>
</feature>
<dbReference type="AlphaFoldDB" id="A0A4U8V9K1"/>